<dbReference type="EMBL" id="FNAG01000012">
    <property type="protein sequence ID" value="SDD97329.1"/>
    <property type="molecule type" value="Genomic_DNA"/>
</dbReference>
<reference evidence="1 2" key="1">
    <citation type="submission" date="2016-10" db="EMBL/GenBank/DDBJ databases">
        <authorList>
            <person name="de Groot N.N."/>
        </authorList>
    </citation>
    <scope>NUCLEOTIDE SEQUENCE [LARGE SCALE GENOMIC DNA]</scope>
    <source>
        <strain evidence="1 2">DSM 16957</strain>
    </source>
</reference>
<organism evidence="1 2">
    <name type="scientific">Aquimonas voraii</name>
    <dbReference type="NCBI Taxonomy" id="265719"/>
    <lineage>
        <taxon>Bacteria</taxon>
        <taxon>Pseudomonadati</taxon>
        <taxon>Pseudomonadota</taxon>
        <taxon>Gammaproteobacteria</taxon>
        <taxon>Lysobacterales</taxon>
        <taxon>Lysobacteraceae</taxon>
        <taxon>Aquimonas</taxon>
    </lineage>
</organism>
<accession>A0A1G6Z3T9</accession>
<keyword evidence="2" id="KW-1185">Reference proteome</keyword>
<dbReference type="RefSeq" id="WP_091244577.1">
    <property type="nucleotide sequence ID" value="NZ_FNAG01000012.1"/>
</dbReference>
<dbReference type="Proteomes" id="UP000199603">
    <property type="component" value="Unassembled WGS sequence"/>
</dbReference>
<dbReference type="AlphaFoldDB" id="A0A1G6Z3T9"/>
<name>A0A1G6Z3T9_9GAMM</name>
<dbReference type="STRING" id="265719.SAMN04488509_11236"/>
<gene>
    <name evidence="1" type="ORF">SAMN04488509_11236</name>
</gene>
<protein>
    <submittedName>
        <fullName evidence="1">Uncharacterized protein</fullName>
    </submittedName>
</protein>
<evidence type="ECO:0000313" key="2">
    <source>
        <dbReference type="Proteomes" id="UP000199603"/>
    </source>
</evidence>
<proteinExistence type="predicted"/>
<dbReference type="OrthoDB" id="6194357at2"/>
<sequence>MIFDLGDAYPTDETERQLPDAASALALVERELPDLLPRLRCRHAAWARRFGPAGDGRIAGLEAAIALGVARLGLRHGRYGNDFHAYHNEAHALHLLLERIDSLYAHPAAAALGHEDWLALELFAATHDLRQREHGHHEAPVGANEAASIAEALRILAVCGFSAEREPQLHLALGLMIAGSTFDARPSPSAPDPEGADNSAELVAGGGALASRLPQWLAQRAPALSTRASARRGLHLACIAADLDTANVGEPFGALLRSARELAEEREMRAGRRLGAANSAQPCRDFLLHAQTRYLEELHRFASTEGEAWLGAGKRENVVCMRGLVAELARPSCSFQRAASGSEVLHAFTAAAGLCVGA</sequence>
<evidence type="ECO:0000313" key="1">
    <source>
        <dbReference type="EMBL" id="SDD97329.1"/>
    </source>
</evidence>